<dbReference type="AlphaFoldDB" id="A0A2B8B903"/>
<feature type="non-terminal residue" evidence="1">
    <location>
        <position position="1"/>
    </location>
</feature>
<dbReference type="EMBL" id="PDKW01000039">
    <property type="protein sequence ID" value="PGH57784.1"/>
    <property type="molecule type" value="Genomic_DNA"/>
</dbReference>
<dbReference type="Gene3D" id="2.150.10.10">
    <property type="entry name" value="Serralysin-like metalloprotease, C-terminal"/>
    <property type="match status" value="1"/>
</dbReference>
<gene>
    <name evidence="1" type="ORF">CRT60_07330</name>
</gene>
<keyword evidence="2" id="KW-1185">Reference proteome</keyword>
<accession>A0A2B8B903</accession>
<dbReference type="InterPro" id="IPR011049">
    <property type="entry name" value="Serralysin-like_metalloprot_C"/>
</dbReference>
<reference evidence="2" key="1">
    <citation type="submission" date="2017-10" db="EMBL/GenBank/DDBJ databases">
        <authorList>
            <person name="Kravchenko I.K."/>
            <person name="Grouzdev D.S."/>
        </authorList>
    </citation>
    <scope>NUCLEOTIDE SEQUENCE [LARGE SCALE GENOMIC DNA]</scope>
    <source>
        <strain evidence="2">B2</strain>
    </source>
</reference>
<protein>
    <recommendedName>
        <fullName evidence="3">Calcium-binding protein</fullName>
    </recommendedName>
</protein>
<proteinExistence type="predicted"/>
<sequence>VLLRGIETLTGGTGNDVITLGDTGVTMSVQNVETLIGGAGTDAITVTGGSGIRFRAGTGDSIALASGSGTDTVVYSSFTDISAPDIPALGANTGFVSVSNFQSGTDKVQLTGTARTAADKNGDASLSTASAATNGMNIGSNELVSLASVVSGSLTDASLANFRTALGTLTNSSAGASMLVLANNGTSSALYQVVDTNGDGQVAATEARLLSVYNSTVLSLSDINLG</sequence>
<comment type="caution">
    <text evidence="1">The sequence shown here is derived from an EMBL/GenBank/DDBJ whole genome shotgun (WGS) entry which is preliminary data.</text>
</comment>
<name>A0A2B8B903_9PROT</name>
<dbReference type="RefSeq" id="WP_204561742.1">
    <property type="nucleotide sequence ID" value="NZ_PDKW01000039.1"/>
</dbReference>
<dbReference type="SUPFAM" id="SSF51120">
    <property type="entry name" value="beta-Roll"/>
    <property type="match status" value="1"/>
</dbReference>
<evidence type="ECO:0008006" key="3">
    <source>
        <dbReference type="Google" id="ProtNLM"/>
    </source>
</evidence>
<evidence type="ECO:0000313" key="2">
    <source>
        <dbReference type="Proteomes" id="UP000225379"/>
    </source>
</evidence>
<dbReference type="PRINTS" id="PR00313">
    <property type="entry name" value="CABNDNGRPT"/>
</dbReference>
<evidence type="ECO:0000313" key="1">
    <source>
        <dbReference type="EMBL" id="PGH57784.1"/>
    </source>
</evidence>
<dbReference type="Proteomes" id="UP000225379">
    <property type="component" value="Unassembled WGS sequence"/>
</dbReference>
<organism evidence="1 2">
    <name type="scientific">Azospirillum palustre</name>
    <dbReference type="NCBI Taxonomy" id="2044885"/>
    <lineage>
        <taxon>Bacteria</taxon>
        <taxon>Pseudomonadati</taxon>
        <taxon>Pseudomonadota</taxon>
        <taxon>Alphaproteobacteria</taxon>
        <taxon>Rhodospirillales</taxon>
        <taxon>Azospirillaceae</taxon>
        <taxon>Azospirillum</taxon>
    </lineage>
</organism>